<evidence type="ECO:0000256" key="2">
    <source>
        <dbReference type="ARBA" id="ARBA00023125"/>
    </source>
</evidence>
<keyword evidence="3" id="KW-0804">Transcription</keyword>
<dbReference type="PANTHER" id="PTHR47506:SF1">
    <property type="entry name" value="HTH-TYPE TRANSCRIPTIONAL REGULATOR YJDC"/>
    <property type="match status" value="1"/>
</dbReference>
<dbReference type="Pfam" id="PF00440">
    <property type="entry name" value="TetR_N"/>
    <property type="match status" value="1"/>
</dbReference>
<gene>
    <name evidence="6" type="ORF">BHQ18_26970</name>
</gene>
<dbReference type="RefSeq" id="WP_069416720.1">
    <property type="nucleotide sequence ID" value="NZ_JACKUL010000026.1"/>
</dbReference>
<keyword evidence="7" id="KW-1185">Reference proteome</keyword>
<evidence type="ECO:0000313" key="6">
    <source>
        <dbReference type="EMBL" id="ODQ86463.1"/>
    </source>
</evidence>
<dbReference type="PANTHER" id="PTHR47506">
    <property type="entry name" value="TRANSCRIPTIONAL REGULATORY PROTEIN"/>
    <property type="match status" value="1"/>
</dbReference>
<evidence type="ECO:0000313" key="7">
    <source>
        <dbReference type="Proteomes" id="UP000094053"/>
    </source>
</evidence>
<feature type="domain" description="HTH tetR-type" evidence="5">
    <location>
        <begin position="18"/>
        <end position="78"/>
    </location>
</feature>
<dbReference type="EMBL" id="MIHA01000031">
    <property type="protein sequence ID" value="ODQ86463.1"/>
    <property type="molecule type" value="Genomic_DNA"/>
</dbReference>
<keyword evidence="2 4" id="KW-0238">DNA-binding</keyword>
<dbReference type="SUPFAM" id="SSF48498">
    <property type="entry name" value="Tetracyclin repressor-like, C-terminal domain"/>
    <property type="match status" value="1"/>
</dbReference>
<organism evidence="6 7">
    <name type="scientific">Mycolicibacterium flavescens</name>
    <name type="common">Mycobacterium flavescens</name>
    <dbReference type="NCBI Taxonomy" id="1776"/>
    <lineage>
        <taxon>Bacteria</taxon>
        <taxon>Bacillati</taxon>
        <taxon>Actinomycetota</taxon>
        <taxon>Actinomycetes</taxon>
        <taxon>Mycobacteriales</taxon>
        <taxon>Mycobacteriaceae</taxon>
        <taxon>Mycolicibacterium</taxon>
    </lineage>
</organism>
<dbReference type="AlphaFoldDB" id="A0A1E3R9C2"/>
<comment type="caution">
    <text evidence="6">The sequence shown here is derived from an EMBL/GenBank/DDBJ whole genome shotgun (WGS) entry which is preliminary data.</text>
</comment>
<dbReference type="PRINTS" id="PR00455">
    <property type="entry name" value="HTHTETR"/>
</dbReference>
<dbReference type="InterPro" id="IPR009057">
    <property type="entry name" value="Homeodomain-like_sf"/>
</dbReference>
<dbReference type="InterPro" id="IPR011075">
    <property type="entry name" value="TetR_C"/>
</dbReference>
<name>A0A1E3R9C2_MYCFV</name>
<dbReference type="Pfam" id="PF16925">
    <property type="entry name" value="TetR_C_13"/>
    <property type="match status" value="1"/>
</dbReference>
<dbReference type="OrthoDB" id="3827407at2"/>
<proteinExistence type="predicted"/>
<evidence type="ECO:0000256" key="4">
    <source>
        <dbReference type="PROSITE-ProRule" id="PRU00335"/>
    </source>
</evidence>
<feature type="DNA-binding region" description="H-T-H motif" evidence="4">
    <location>
        <begin position="41"/>
        <end position="60"/>
    </location>
</feature>
<evidence type="ECO:0000256" key="1">
    <source>
        <dbReference type="ARBA" id="ARBA00023015"/>
    </source>
</evidence>
<evidence type="ECO:0000259" key="5">
    <source>
        <dbReference type="PROSITE" id="PS50977"/>
    </source>
</evidence>
<dbReference type="SUPFAM" id="SSF46689">
    <property type="entry name" value="Homeodomain-like"/>
    <property type="match status" value="1"/>
</dbReference>
<dbReference type="Proteomes" id="UP000094053">
    <property type="component" value="Unassembled WGS sequence"/>
</dbReference>
<dbReference type="PROSITE" id="PS50977">
    <property type="entry name" value="HTH_TETR_2"/>
    <property type="match status" value="1"/>
</dbReference>
<evidence type="ECO:0000256" key="3">
    <source>
        <dbReference type="ARBA" id="ARBA00023163"/>
    </source>
</evidence>
<accession>A0A1E3R9C2</accession>
<keyword evidence="1" id="KW-0805">Transcription regulation</keyword>
<dbReference type="STRING" id="1776.BHQ18_26970"/>
<dbReference type="GO" id="GO:0003677">
    <property type="term" value="F:DNA binding"/>
    <property type="evidence" value="ECO:0007669"/>
    <property type="project" value="UniProtKB-UniRule"/>
</dbReference>
<dbReference type="InterPro" id="IPR001647">
    <property type="entry name" value="HTH_TetR"/>
</dbReference>
<dbReference type="Gene3D" id="1.10.357.10">
    <property type="entry name" value="Tetracycline Repressor, domain 2"/>
    <property type="match status" value="1"/>
</dbReference>
<dbReference type="InterPro" id="IPR036271">
    <property type="entry name" value="Tet_transcr_reg_TetR-rel_C_sf"/>
</dbReference>
<sequence>MPPQSDRPLRPRLTARGAATRNRIVLAAAELMHAQGVAPTTIDDVLAASATSKSQFYQHFQDKAELVYEVITQRADEVLSWQRLRLEKVDSFKGLYQWRDAMVQRCTLRRGLWGCELGSLAAELSDTDDRARESLAEHFAEWHGLLAGALQRMRDSAVLRDDADIRGLATGLLAAVEGGYLLSQTGRDPRLMQSALNMAIGHVASFAAVGAPVT</sequence>
<protein>
    <submittedName>
        <fullName evidence="6">TetR family transcriptional regulator</fullName>
    </submittedName>
</protein>
<reference evidence="7" key="1">
    <citation type="submission" date="2016-09" db="EMBL/GenBank/DDBJ databases">
        <authorList>
            <person name="Greninger A.L."/>
            <person name="Jerome K.R."/>
            <person name="Mcnair B."/>
            <person name="Wallis C."/>
            <person name="Fang F."/>
        </authorList>
    </citation>
    <scope>NUCLEOTIDE SEQUENCE [LARGE SCALE GENOMIC DNA]</scope>
    <source>
        <strain evidence="7">M6</strain>
    </source>
</reference>